<dbReference type="AlphaFoldDB" id="A0A947CUC4"/>
<gene>
    <name evidence="6 9" type="primary">prfB</name>
    <name evidence="9" type="ORF">KM312_00840</name>
</gene>
<dbReference type="InterPro" id="IPR000352">
    <property type="entry name" value="Pep_chain_release_fac_I"/>
</dbReference>
<keyword evidence="7" id="KW-0175">Coiled coil</keyword>
<dbReference type="HAMAP" id="MF_00094">
    <property type="entry name" value="Rel_fac_2"/>
    <property type="match status" value="1"/>
</dbReference>
<name>A0A947CUC4_HYDSH</name>
<dbReference type="InterPro" id="IPR005139">
    <property type="entry name" value="PCRF"/>
</dbReference>
<feature type="domain" description="Prokaryotic-type class I peptide chain release factors" evidence="8">
    <location>
        <begin position="244"/>
        <end position="260"/>
    </location>
</feature>
<evidence type="ECO:0000256" key="2">
    <source>
        <dbReference type="ARBA" id="ARBA00010835"/>
    </source>
</evidence>
<evidence type="ECO:0000256" key="6">
    <source>
        <dbReference type="HAMAP-Rule" id="MF_00094"/>
    </source>
</evidence>
<dbReference type="PANTHER" id="PTHR43116:SF3">
    <property type="entry name" value="CLASS I PEPTIDE CHAIN RELEASE FACTOR"/>
    <property type="match status" value="1"/>
</dbReference>
<evidence type="ECO:0000313" key="10">
    <source>
        <dbReference type="Proteomes" id="UP000748108"/>
    </source>
</evidence>
<dbReference type="Proteomes" id="UP000748108">
    <property type="component" value="Unassembled WGS sequence"/>
</dbReference>
<dbReference type="SUPFAM" id="SSF75620">
    <property type="entry name" value="Release factor"/>
    <property type="match status" value="1"/>
</dbReference>
<dbReference type="Pfam" id="PF03462">
    <property type="entry name" value="PCRF"/>
    <property type="match status" value="1"/>
</dbReference>
<evidence type="ECO:0000256" key="1">
    <source>
        <dbReference type="ARBA" id="ARBA00002613"/>
    </source>
</evidence>
<comment type="caution">
    <text evidence="9">The sequence shown here is derived from an EMBL/GenBank/DDBJ whole genome shotgun (WGS) entry which is preliminary data.</text>
</comment>
<comment type="similarity">
    <text evidence="2 6">Belongs to the prokaryotic/mitochondrial release factor family.</text>
</comment>
<dbReference type="FunFam" id="3.30.160.20:FF:000010">
    <property type="entry name" value="Peptide chain release factor 2"/>
    <property type="match status" value="1"/>
</dbReference>
<comment type="PTM">
    <text evidence="6">Methylated by PrmC. Methylation increases the termination efficiency of RF2.</text>
</comment>
<dbReference type="OrthoDB" id="9806673at2"/>
<dbReference type="EMBL" id="JAHHQF010000037">
    <property type="protein sequence ID" value="MBT9281209.1"/>
    <property type="molecule type" value="Genomic_DNA"/>
</dbReference>
<feature type="modified residue" description="N5-methylglutamine" evidence="6">
    <location>
        <position position="251"/>
    </location>
</feature>
<evidence type="ECO:0000256" key="7">
    <source>
        <dbReference type="SAM" id="Coils"/>
    </source>
</evidence>
<dbReference type="InterPro" id="IPR045853">
    <property type="entry name" value="Pep_chain_release_fac_I_sf"/>
</dbReference>
<keyword evidence="5 6" id="KW-0648">Protein biosynthesis</keyword>
<organism evidence="9 10">
    <name type="scientific">Hydrogenibacillus schlegelii</name>
    <name type="common">Bacillus schlegelii</name>
    <dbReference type="NCBI Taxonomy" id="1484"/>
    <lineage>
        <taxon>Bacteria</taxon>
        <taxon>Bacillati</taxon>
        <taxon>Bacillota</taxon>
        <taxon>Bacilli</taxon>
        <taxon>Bacillales</taxon>
        <taxon>Bacillales Family X. Incertae Sedis</taxon>
        <taxon>Hydrogenibacillus</taxon>
    </lineage>
</organism>
<keyword evidence="6" id="KW-0963">Cytoplasm</keyword>
<dbReference type="Gene3D" id="3.30.70.1660">
    <property type="match status" value="1"/>
</dbReference>
<reference evidence="9" key="1">
    <citation type="journal article" date="2021" name="Microbiology">
        <title>Metagenomic Analysis of the Microbial Community in the Underground Coal Fire Area (Kemerovo Region, Russia) Revealed Predominance of Thermophilic Members of the Phyla Deinococcus-thermus, Aquificae, and Firmicutes.</title>
        <authorList>
            <person name="Kadnikov V."/>
            <person name="Mardanov A.V."/>
            <person name="Beletsky A.V."/>
            <person name="Karnachuk O.V."/>
            <person name="Ravin N.V."/>
        </authorList>
    </citation>
    <scope>NUCLEOTIDE SEQUENCE</scope>
    <source>
        <strain evidence="9">RBS10-49</strain>
    </source>
</reference>
<dbReference type="Gene3D" id="3.30.160.20">
    <property type="match status" value="1"/>
</dbReference>
<evidence type="ECO:0000259" key="8">
    <source>
        <dbReference type="PROSITE" id="PS00745"/>
    </source>
</evidence>
<protein>
    <recommendedName>
        <fullName evidence="3 6">Peptide chain release factor 2</fullName>
        <shortName evidence="6">RF-2</shortName>
    </recommendedName>
</protein>
<comment type="subcellular location">
    <subcellularLocation>
        <location evidence="6">Cytoplasm</location>
    </subcellularLocation>
</comment>
<evidence type="ECO:0000256" key="3">
    <source>
        <dbReference type="ARBA" id="ARBA00019192"/>
    </source>
</evidence>
<keyword evidence="4 6" id="KW-0488">Methylation</keyword>
<comment type="function">
    <text evidence="1 6">Peptide chain release factor 2 directs the termination of translation in response to the peptide chain termination codons UGA and UAA.</text>
</comment>
<dbReference type="InterPro" id="IPR004374">
    <property type="entry name" value="PrfB"/>
</dbReference>
<dbReference type="GO" id="GO:0016149">
    <property type="term" value="F:translation release factor activity, codon specific"/>
    <property type="evidence" value="ECO:0007669"/>
    <property type="project" value="UniProtKB-UniRule"/>
</dbReference>
<feature type="coiled-coil region" evidence="7">
    <location>
        <begin position="52"/>
        <end position="115"/>
    </location>
</feature>
<accession>A0A947CUC4</accession>
<dbReference type="PROSITE" id="PS00745">
    <property type="entry name" value="RF_PROK_I"/>
    <property type="match status" value="1"/>
</dbReference>
<dbReference type="Gene3D" id="1.20.58.410">
    <property type="entry name" value="Release factor"/>
    <property type="match status" value="1"/>
</dbReference>
<dbReference type="GO" id="GO:0005737">
    <property type="term" value="C:cytoplasm"/>
    <property type="evidence" value="ECO:0007669"/>
    <property type="project" value="UniProtKB-SubCell"/>
</dbReference>
<dbReference type="Pfam" id="PF00472">
    <property type="entry name" value="RF-1"/>
    <property type="match status" value="1"/>
</dbReference>
<dbReference type="RefSeq" id="WP_156423546.1">
    <property type="nucleotide sequence ID" value="NZ_CBCSAS010000002.1"/>
</dbReference>
<evidence type="ECO:0000256" key="4">
    <source>
        <dbReference type="ARBA" id="ARBA00022481"/>
    </source>
</evidence>
<sequence>MDLYELRQDARRLFERLWALRGSLDPDGKRARLETLEAQMGAPDFWSDPERAQQISAEAHALRETIEAYEDLVRKKDDIEALLELIKEEEDPELVRELEATVKALAGALEAYELELMLSGPYDGKNAILEIHPGAGGTESQDWASMLFRMYQRWAEDRGFKVEVLDLLPGEEAGIKSVSLLVKGKNAYGYLKGEKGVHRLVRISPFDASGRRHTSFASVSVLPEIDEDVHVEIRDEDLRIDTYRSSGAGGQHVNMTDSAVRITHLPTGIVVTCQSERSQIQNRERAMKILRARLLERALEEREKELKALAGEQKEIAWGNQIRSYVFHPYSLVKDHRTGVEVGNVQAVMDGELDPFIDAYLRWQAAGGRPAAPAEAANQVE</sequence>
<dbReference type="NCBIfam" id="TIGR00020">
    <property type="entry name" value="prfB"/>
    <property type="match status" value="1"/>
</dbReference>
<evidence type="ECO:0000256" key="5">
    <source>
        <dbReference type="ARBA" id="ARBA00022917"/>
    </source>
</evidence>
<dbReference type="PANTHER" id="PTHR43116">
    <property type="entry name" value="PEPTIDE CHAIN RELEASE FACTOR 2"/>
    <property type="match status" value="1"/>
</dbReference>
<evidence type="ECO:0000313" key="9">
    <source>
        <dbReference type="EMBL" id="MBT9281209.1"/>
    </source>
</evidence>
<proteinExistence type="inferred from homology"/>
<dbReference type="SMART" id="SM00937">
    <property type="entry name" value="PCRF"/>
    <property type="match status" value="1"/>
</dbReference>